<keyword evidence="2" id="KW-0732">Signal</keyword>
<feature type="compositionally biased region" description="Polar residues" evidence="1">
    <location>
        <begin position="41"/>
        <end position="54"/>
    </location>
</feature>
<dbReference type="RefSeq" id="WP_051881122.1">
    <property type="nucleotide sequence ID" value="NZ_CP012475.1"/>
</dbReference>
<dbReference type="Gene3D" id="3.10.450.40">
    <property type="match status" value="2"/>
</dbReference>
<organism evidence="4 5">
    <name type="scientific">Shouchella clausii</name>
    <name type="common">Alkalihalobacillus clausii</name>
    <dbReference type="NCBI Taxonomy" id="79880"/>
    <lineage>
        <taxon>Bacteria</taxon>
        <taxon>Bacillati</taxon>
        <taxon>Bacillota</taxon>
        <taxon>Bacilli</taxon>
        <taxon>Bacillales</taxon>
        <taxon>Bacillaceae</taxon>
        <taxon>Shouchella</taxon>
    </lineage>
</organism>
<gene>
    <name evidence="4" type="ORF">CHH72_19095</name>
</gene>
<feature type="chain" id="PRO_5039538778" description="PepSY domain-containing protein" evidence="2">
    <location>
        <begin position="20"/>
        <end position="202"/>
    </location>
</feature>
<name>A0A268NVL0_SHOCL</name>
<feature type="domain" description="PepSY" evidence="3">
    <location>
        <begin position="60"/>
        <end position="116"/>
    </location>
</feature>
<reference evidence="4 5" key="1">
    <citation type="submission" date="2017-07" db="EMBL/GenBank/DDBJ databases">
        <title>Isolation and whole genome analysis of endospore-forming bacteria from heroin.</title>
        <authorList>
            <person name="Kalinowski J."/>
            <person name="Ahrens B."/>
            <person name="Al-Dilaimi A."/>
            <person name="Winkler A."/>
            <person name="Wibberg D."/>
            <person name="Schleenbecker U."/>
            <person name="Ruckert C."/>
            <person name="Wolfel R."/>
            <person name="Grass G."/>
        </authorList>
    </citation>
    <scope>NUCLEOTIDE SEQUENCE [LARGE SCALE GENOMIC DNA]</scope>
    <source>
        <strain evidence="4 5">7539</strain>
    </source>
</reference>
<sequence length="202" mass="22204">MKKLQVTLASTFMVMALMACNQDNNGNNDNAPEQEADLGTEQGQGADSSEDLNNADIQVDMETAVSEFENAYPDASISSIELEAERGTWQYEIQGLDDEKEYEVIVDAKTQEVTKEREEALDANDAGGVERQEDALDMDNIIDPQEAVDIALSEAEGAISSWKLEKDDQVTYYEVTVTNAGNDYDIKLDATNGEVLGTDRDD</sequence>
<feature type="domain" description="PepSY" evidence="3">
    <location>
        <begin position="142"/>
        <end position="198"/>
    </location>
</feature>
<protein>
    <recommendedName>
        <fullName evidence="3">PepSY domain-containing protein</fullName>
    </recommendedName>
</protein>
<evidence type="ECO:0000313" key="4">
    <source>
        <dbReference type="EMBL" id="PAE87289.1"/>
    </source>
</evidence>
<evidence type="ECO:0000313" key="5">
    <source>
        <dbReference type="Proteomes" id="UP000216207"/>
    </source>
</evidence>
<comment type="caution">
    <text evidence="4">The sequence shown here is derived from an EMBL/GenBank/DDBJ whole genome shotgun (WGS) entry which is preliminary data.</text>
</comment>
<evidence type="ECO:0000259" key="3">
    <source>
        <dbReference type="Pfam" id="PF03413"/>
    </source>
</evidence>
<dbReference type="EMBL" id="NPCC01000036">
    <property type="protein sequence ID" value="PAE87289.1"/>
    <property type="molecule type" value="Genomic_DNA"/>
</dbReference>
<feature type="region of interest" description="Disordered" evidence="1">
    <location>
        <begin position="24"/>
        <end position="54"/>
    </location>
</feature>
<evidence type="ECO:0000256" key="1">
    <source>
        <dbReference type="SAM" id="MobiDB-lite"/>
    </source>
</evidence>
<evidence type="ECO:0000256" key="2">
    <source>
        <dbReference type="SAM" id="SignalP"/>
    </source>
</evidence>
<feature type="signal peptide" evidence="2">
    <location>
        <begin position="1"/>
        <end position="19"/>
    </location>
</feature>
<accession>A0A268NVL0</accession>
<dbReference type="AlphaFoldDB" id="A0A268NVL0"/>
<dbReference type="Proteomes" id="UP000216207">
    <property type="component" value="Unassembled WGS sequence"/>
</dbReference>
<dbReference type="InterPro" id="IPR025711">
    <property type="entry name" value="PepSY"/>
</dbReference>
<proteinExistence type="predicted"/>
<dbReference type="PROSITE" id="PS51257">
    <property type="entry name" value="PROKAR_LIPOPROTEIN"/>
    <property type="match status" value="1"/>
</dbReference>
<dbReference type="Pfam" id="PF03413">
    <property type="entry name" value="PepSY"/>
    <property type="match status" value="2"/>
</dbReference>